<comment type="caution">
    <text evidence="13">The sequence shown here is derived from an EMBL/GenBank/DDBJ whole genome shotgun (WGS) entry which is preliminary data.</text>
</comment>
<dbReference type="InterPro" id="IPR029071">
    <property type="entry name" value="Ubiquitin-like_domsf"/>
</dbReference>
<dbReference type="SUPFAM" id="SSF50630">
    <property type="entry name" value="Acid proteases"/>
    <property type="match status" value="1"/>
</dbReference>
<dbReference type="Pfam" id="PF00627">
    <property type="entry name" value="UBA"/>
    <property type="match status" value="1"/>
</dbReference>
<dbReference type="GO" id="GO:0004190">
    <property type="term" value="F:aspartic-type endopeptidase activity"/>
    <property type="evidence" value="ECO:0007669"/>
    <property type="project" value="UniProtKB-KW"/>
</dbReference>
<dbReference type="Proteomes" id="UP000664169">
    <property type="component" value="Unassembled WGS sequence"/>
</dbReference>
<dbReference type="InterPro" id="IPR015940">
    <property type="entry name" value="UBA"/>
</dbReference>
<feature type="region of interest" description="Disordered" evidence="10">
    <location>
        <begin position="100"/>
        <end position="126"/>
    </location>
</feature>
<keyword evidence="14" id="KW-1185">Reference proteome</keyword>
<keyword evidence="7" id="KW-0645">Protease</keyword>
<dbReference type="CDD" id="cd01796">
    <property type="entry name" value="Ubl_Ddi1_like"/>
    <property type="match status" value="1"/>
</dbReference>
<evidence type="ECO:0000256" key="9">
    <source>
        <dbReference type="ARBA" id="ARBA00022801"/>
    </source>
</evidence>
<dbReference type="InterPro" id="IPR021109">
    <property type="entry name" value="Peptidase_aspartic_dom_sf"/>
</dbReference>
<keyword evidence="8" id="KW-0064">Aspartyl protease</keyword>
<comment type="function">
    <text evidence="1">Probable aspartic protease. May be involved in the regulation of exocytosis. Acts as a linker between the 19S proteasome and polyubiquitinated proteins via UBA domain interactions with ubiquitin for their subsequent degradation. Required for S-phase checkpoint control.</text>
</comment>
<evidence type="ECO:0000256" key="3">
    <source>
        <dbReference type="ARBA" id="ARBA00009136"/>
    </source>
</evidence>
<dbReference type="OrthoDB" id="1047367at2759"/>
<evidence type="ECO:0000256" key="1">
    <source>
        <dbReference type="ARBA" id="ARBA00003231"/>
    </source>
</evidence>
<dbReference type="Gene3D" id="2.40.70.10">
    <property type="entry name" value="Acid Proteases"/>
    <property type="match status" value="1"/>
</dbReference>
<evidence type="ECO:0000313" key="13">
    <source>
        <dbReference type="EMBL" id="CAF9908519.1"/>
    </source>
</evidence>
<dbReference type="InterPro" id="IPR000626">
    <property type="entry name" value="Ubiquitin-like_dom"/>
</dbReference>
<dbReference type="Pfam" id="PF00240">
    <property type="entry name" value="ubiquitin"/>
    <property type="match status" value="1"/>
</dbReference>
<dbReference type="InterPro" id="IPR033882">
    <property type="entry name" value="DDI1_N"/>
</dbReference>
<gene>
    <name evidence="13" type="ORF">GOMPHAMPRED_006185</name>
</gene>
<dbReference type="SUPFAM" id="SSF54236">
    <property type="entry name" value="Ubiquitin-like"/>
    <property type="match status" value="1"/>
</dbReference>
<proteinExistence type="inferred from homology"/>
<protein>
    <recommendedName>
        <fullName evidence="5">DNA damage-inducible protein 1</fullName>
    </recommendedName>
</protein>
<comment type="subcellular location">
    <subcellularLocation>
        <location evidence="2">Cytoplasm</location>
    </subcellularLocation>
</comment>
<dbReference type="PANTHER" id="PTHR15397:SF3">
    <property type="entry name" value="DNA DAMAGE INDUCIBLE 1 HOMOLOG 2"/>
    <property type="match status" value="1"/>
</dbReference>
<evidence type="ECO:0000259" key="12">
    <source>
        <dbReference type="PROSITE" id="PS50053"/>
    </source>
</evidence>
<dbReference type="PROSITE" id="PS50030">
    <property type="entry name" value="UBA"/>
    <property type="match status" value="1"/>
</dbReference>
<dbReference type="CDD" id="cd05479">
    <property type="entry name" value="RP_DDI"/>
    <property type="match status" value="1"/>
</dbReference>
<dbReference type="PANTHER" id="PTHR15397">
    <property type="entry name" value="SODIUM-GLUCOSE COTRANSPORTER REGULATORY PROTEIN -RELATED"/>
    <property type="match status" value="1"/>
</dbReference>
<sequence length="479" mass="51979">MYMLPALAKQRFSLLYAYLVRWELTIVLAQGNDDDLVIPLDNVLPTQTVAGLKALIEPLFNIPRSEQQLICNNRRLQRDTSTLESLGVVHGDMISVLPKQAAPPPAPATLRQPTNTTNTSSSQGIEAEAETIRLQALGEPRVLEQLRNANGPLAAAVEDPQSFGRLWAELRNAQQEQEQEKQRRIARLEADPFDIEAQREIEEQIRQEQVQKNLDFAMEWAPESFGRVHMLYVPVEINGVPIKAFVDSGAQATIMSPSCAERCNIMRLIDKRFAGVARGVGTAKILGRVHAAQMRIGQYWLSASFTVLEGKDVDLLLGLDMLKRYQACIDLKTNVLRIMDAEVPFLAENELPDNAKEIDEPTIEGPSGMKIGADTGAVIPAGEPSSSTAKGKTAQASSSASAASTAARSHWSQQTATGGTTATNNPPPTPSSSSQQGAVTREKINMLVGMGFSETEARHALESTGGNIELAASLLYGGD</sequence>
<evidence type="ECO:0000313" key="14">
    <source>
        <dbReference type="Proteomes" id="UP000664169"/>
    </source>
</evidence>
<dbReference type="GO" id="GO:0006508">
    <property type="term" value="P:proteolysis"/>
    <property type="evidence" value="ECO:0007669"/>
    <property type="project" value="UniProtKB-KW"/>
</dbReference>
<dbReference type="InterPro" id="IPR019103">
    <property type="entry name" value="Peptidase_aspartic_DDI1-type"/>
</dbReference>
<evidence type="ECO:0000256" key="2">
    <source>
        <dbReference type="ARBA" id="ARBA00004496"/>
    </source>
</evidence>
<feature type="region of interest" description="Disordered" evidence="10">
    <location>
        <begin position="352"/>
        <end position="438"/>
    </location>
</feature>
<reference evidence="13" key="1">
    <citation type="submission" date="2021-03" db="EMBL/GenBank/DDBJ databases">
        <authorList>
            <person name="Tagirdzhanova G."/>
        </authorList>
    </citation>
    <scope>NUCLEOTIDE SEQUENCE</scope>
</reference>
<name>A0A8H3ENK1_9LECA</name>
<dbReference type="SMART" id="SM00165">
    <property type="entry name" value="UBA"/>
    <property type="match status" value="1"/>
</dbReference>
<keyword evidence="6" id="KW-0963">Cytoplasm</keyword>
<dbReference type="SUPFAM" id="SSF46934">
    <property type="entry name" value="UBA-like"/>
    <property type="match status" value="1"/>
</dbReference>
<dbReference type="GO" id="GO:0005737">
    <property type="term" value="C:cytoplasm"/>
    <property type="evidence" value="ECO:0007669"/>
    <property type="project" value="UniProtKB-SubCell"/>
</dbReference>
<keyword evidence="9" id="KW-0378">Hydrolase</keyword>
<evidence type="ECO:0000256" key="6">
    <source>
        <dbReference type="ARBA" id="ARBA00022490"/>
    </source>
</evidence>
<evidence type="ECO:0000256" key="7">
    <source>
        <dbReference type="ARBA" id="ARBA00022670"/>
    </source>
</evidence>
<dbReference type="InterPro" id="IPR009060">
    <property type="entry name" value="UBA-like_sf"/>
</dbReference>
<evidence type="ECO:0000256" key="5">
    <source>
        <dbReference type="ARBA" id="ARBA00021491"/>
    </source>
</evidence>
<evidence type="ECO:0000256" key="8">
    <source>
        <dbReference type="ARBA" id="ARBA00022750"/>
    </source>
</evidence>
<dbReference type="AlphaFoldDB" id="A0A8H3ENK1"/>
<comment type="subunit">
    <text evidence="4">Binds ubiquitin and polyubiquitinated proteins.</text>
</comment>
<dbReference type="Gene3D" id="1.10.8.10">
    <property type="entry name" value="DNA helicase RuvA subunit, C-terminal domain"/>
    <property type="match status" value="1"/>
</dbReference>
<evidence type="ECO:0000256" key="4">
    <source>
        <dbReference type="ARBA" id="ARBA00011128"/>
    </source>
</evidence>
<accession>A0A8H3ENK1</accession>
<evidence type="ECO:0000259" key="11">
    <source>
        <dbReference type="PROSITE" id="PS50030"/>
    </source>
</evidence>
<dbReference type="PROSITE" id="PS50053">
    <property type="entry name" value="UBIQUITIN_2"/>
    <property type="match status" value="1"/>
</dbReference>
<evidence type="ECO:0000256" key="10">
    <source>
        <dbReference type="SAM" id="MobiDB-lite"/>
    </source>
</evidence>
<feature type="domain" description="Ubiquitin-like" evidence="12">
    <location>
        <begin position="42"/>
        <end position="103"/>
    </location>
</feature>
<feature type="compositionally biased region" description="Low complexity" evidence="10">
    <location>
        <begin position="385"/>
        <end position="424"/>
    </location>
</feature>
<dbReference type="Pfam" id="PF09668">
    <property type="entry name" value="Asp_protease"/>
    <property type="match status" value="1"/>
</dbReference>
<dbReference type="Gene3D" id="3.10.20.90">
    <property type="entry name" value="Phosphatidylinositol 3-kinase Catalytic Subunit, Chain A, domain 1"/>
    <property type="match status" value="1"/>
</dbReference>
<comment type="similarity">
    <text evidence="3">Belongs to the DDI1 family.</text>
</comment>
<dbReference type="EMBL" id="CAJPDQ010000004">
    <property type="protein sequence ID" value="CAF9908519.1"/>
    <property type="molecule type" value="Genomic_DNA"/>
</dbReference>
<feature type="domain" description="UBA" evidence="11">
    <location>
        <begin position="438"/>
        <end position="478"/>
    </location>
</feature>
<organism evidence="13 14">
    <name type="scientific">Gomphillus americanus</name>
    <dbReference type="NCBI Taxonomy" id="1940652"/>
    <lineage>
        <taxon>Eukaryota</taxon>
        <taxon>Fungi</taxon>
        <taxon>Dikarya</taxon>
        <taxon>Ascomycota</taxon>
        <taxon>Pezizomycotina</taxon>
        <taxon>Lecanoromycetes</taxon>
        <taxon>OSLEUM clade</taxon>
        <taxon>Ostropomycetidae</taxon>
        <taxon>Ostropales</taxon>
        <taxon>Graphidaceae</taxon>
        <taxon>Gomphilloideae</taxon>
        <taxon>Gomphillus</taxon>
    </lineage>
</organism>